<dbReference type="InterPro" id="IPR040131">
    <property type="entry name" value="MnmG_N"/>
</dbReference>
<sequence length="623" mass="68741">MDRHFDALIVGGGHAGVEASHACAALGLSTCLLTLNPKMIGNMPCNPHIGGSAKGIVVREVDALGGLMGKAADHHPLQMKMLNTAKGPGVQCLRSQQDKRGYPEYVQSLLANTPNLTILQGEAKRLLAEGKSVIGVELASGERVFARKTILTCGTYLDSKVIRGKECIDQGPDGESASHGLTESLNSLGVRTFRLKTGTPPRLDRKTIDFSQGEVELGSDDPLRFSFSTTHFTPLSDQLPCYLIYTSPKTIEIIKDNLRESALFNGLITSNGPRYCPSIESKVVRFADKPRHQLFLEPEFEGGDSIYLQGFSTGMPRELQEEMVHSLPGLENAKILKYAYQIEYDALQSLQFDSTLQVKSLENLYVAGQICGTSGYEEAAGLGLLAGVNAANSLLGRKPLLLTRDNSYIGVMVDDLVTKGAEEPYRLLTSRAEHRLLLRHDNADERLLGIGHRIGLVDDDAYSRFLRKRGRIDAAKRILATEIIPDKKGLNDYFQEQGYPRTEVGYKGAEVLRRPRFELSRLIPLIPELEALGLDFDERLSVQTEVKYEGYIAKEEKMIEHSRAKEGMAIPEGVDYIHMDGLRLEARDKLSKVRPLTIGEASRISGVNPADIAILLMHLSRRD</sequence>
<dbReference type="InterPro" id="IPR002218">
    <property type="entry name" value="MnmG-rel"/>
</dbReference>
<dbReference type="Pfam" id="PF01134">
    <property type="entry name" value="GIDA"/>
    <property type="match status" value="1"/>
</dbReference>
<evidence type="ECO:0000256" key="1">
    <source>
        <dbReference type="ARBA" id="ARBA00001974"/>
    </source>
</evidence>
<dbReference type="NCBIfam" id="TIGR00136">
    <property type="entry name" value="mnmG_gidA"/>
    <property type="match status" value="1"/>
</dbReference>
<dbReference type="Gene3D" id="1.10.10.1800">
    <property type="entry name" value="tRNA uridine 5-carboxymethylaminomethyl modification enzyme MnmG/GidA"/>
    <property type="match status" value="1"/>
</dbReference>
<name>A0A9D1LMR9_9FIRM</name>
<evidence type="ECO:0000256" key="6">
    <source>
        <dbReference type="ARBA" id="ARBA00022827"/>
    </source>
</evidence>
<dbReference type="PANTHER" id="PTHR11806">
    <property type="entry name" value="GLUCOSE INHIBITED DIVISION PROTEIN A"/>
    <property type="match status" value="1"/>
</dbReference>
<dbReference type="GO" id="GO:0050660">
    <property type="term" value="F:flavin adenine dinucleotide binding"/>
    <property type="evidence" value="ECO:0007669"/>
    <property type="project" value="UniProtKB-UniRule"/>
</dbReference>
<comment type="function">
    <text evidence="10">NAD-binding protein involved in the addition of a carboxymethylaminomethyl (cmnm) group at the wobble position (U34) of certain tRNAs, forming tRNA-cmnm(5)s(2)U34.</text>
</comment>
<dbReference type="InterPro" id="IPR026904">
    <property type="entry name" value="MnmG_C"/>
</dbReference>
<dbReference type="HAMAP" id="MF_00129">
    <property type="entry name" value="MnmG_GidA"/>
    <property type="match status" value="1"/>
</dbReference>
<dbReference type="GO" id="GO:0005829">
    <property type="term" value="C:cytosol"/>
    <property type="evidence" value="ECO:0007669"/>
    <property type="project" value="TreeGrafter"/>
</dbReference>
<feature type="binding site" evidence="10">
    <location>
        <begin position="272"/>
        <end position="286"/>
    </location>
    <ligand>
        <name>NAD(+)</name>
        <dbReference type="ChEBI" id="CHEBI:57540"/>
    </ligand>
</feature>
<reference evidence="12" key="2">
    <citation type="journal article" date="2021" name="PeerJ">
        <title>Extensive microbial diversity within the chicken gut microbiome revealed by metagenomics and culture.</title>
        <authorList>
            <person name="Gilroy R."/>
            <person name="Ravi A."/>
            <person name="Getino M."/>
            <person name="Pursley I."/>
            <person name="Horton D.L."/>
            <person name="Alikhan N.F."/>
            <person name="Baker D."/>
            <person name="Gharbi K."/>
            <person name="Hall N."/>
            <person name="Watson M."/>
            <person name="Adriaenssens E.M."/>
            <person name="Foster-Nyarko E."/>
            <person name="Jarju S."/>
            <person name="Secka A."/>
            <person name="Antonio M."/>
            <person name="Oren A."/>
            <person name="Chaudhuri R.R."/>
            <person name="La Ragione R."/>
            <person name="Hildebrand F."/>
            <person name="Pallen M.J."/>
        </authorList>
    </citation>
    <scope>NUCLEOTIDE SEQUENCE</scope>
    <source>
        <strain evidence="12">ChiGjej1B1-22543</strain>
    </source>
</reference>
<keyword evidence="7 10" id="KW-0520">NAD</keyword>
<dbReference type="PROSITE" id="PS01280">
    <property type="entry name" value="GIDA_1"/>
    <property type="match status" value="1"/>
</dbReference>
<dbReference type="FunFam" id="1.10.150.570:FF:000001">
    <property type="entry name" value="tRNA uridine 5-carboxymethylaminomethyl modification enzyme MnmG"/>
    <property type="match status" value="1"/>
</dbReference>
<evidence type="ECO:0000313" key="13">
    <source>
        <dbReference type="Proteomes" id="UP000824070"/>
    </source>
</evidence>
<keyword evidence="10" id="KW-0963">Cytoplasm</keyword>
<comment type="similarity">
    <text evidence="2 10">Belongs to the MnmG family.</text>
</comment>
<dbReference type="AlphaFoldDB" id="A0A9D1LMR9"/>
<dbReference type="InterPro" id="IPR036188">
    <property type="entry name" value="FAD/NAD-bd_sf"/>
</dbReference>
<evidence type="ECO:0000256" key="8">
    <source>
        <dbReference type="ARBA" id="ARBA00025948"/>
    </source>
</evidence>
<gene>
    <name evidence="10 12" type="primary">mnmG</name>
    <name evidence="10" type="synonym">gidA</name>
    <name evidence="12" type="ORF">IAC52_00275</name>
</gene>
<evidence type="ECO:0000256" key="3">
    <source>
        <dbReference type="ARBA" id="ARBA00020461"/>
    </source>
</evidence>
<accession>A0A9D1LMR9</accession>
<evidence type="ECO:0000256" key="5">
    <source>
        <dbReference type="ARBA" id="ARBA00022694"/>
    </source>
</evidence>
<evidence type="ECO:0000259" key="11">
    <source>
        <dbReference type="SMART" id="SM01228"/>
    </source>
</evidence>
<comment type="subunit">
    <text evidence="8 10">Homodimer. Heterotetramer of two MnmE and two MnmG subunits.</text>
</comment>
<keyword evidence="6 10" id="KW-0274">FAD</keyword>
<comment type="subcellular location">
    <subcellularLocation>
        <location evidence="10">Cytoplasm</location>
    </subcellularLocation>
</comment>
<dbReference type="InterPro" id="IPR020595">
    <property type="entry name" value="MnmG-rel_CS"/>
</dbReference>
<dbReference type="SUPFAM" id="SSF51905">
    <property type="entry name" value="FAD/NAD(P)-binding domain"/>
    <property type="match status" value="1"/>
</dbReference>
<proteinExistence type="inferred from homology"/>
<comment type="caution">
    <text evidence="12">The sequence shown here is derived from an EMBL/GenBank/DDBJ whole genome shotgun (WGS) entry which is preliminary data.</text>
</comment>
<dbReference type="InterPro" id="IPR049312">
    <property type="entry name" value="GIDA_C_N"/>
</dbReference>
<feature type="domain" description="tRNA uridine 5-carboxymethylaminomethyl modification enzyme C-terminal subdomain" evidence="11">
    <location>
        <begin position="546"/>
        <end position="617"/>
    </location>
</feature>
<dbReference type="InterPro" id="IPR004416">
    <property type="entry name" value="MnmG"/>
</dbReference>
<comment type="cofactor">
    <cofactor evidence="1 10">
        <name>FAD</name>
        <dbReference type="ChEBI" id="CHEBI:57692"/>
    </cofactor>
</comment>
<keyword evidence="5 10" id="KW-0819">tRNA processing</keyword>
<organism evidence="12 13">
    <name type="scientific">Candidatus Alloenteromonas pullicola</name>
    <dbReference type="NCBI Taxonomy" id="2840784"/>
    <lineage>
        <taxon>Bacteria</taxon>
        <taxon>Bacillati</taxon>
        <taxon>Bacillota</taxon>
        <taxon>Bacillota incertae sedis</taxon>
        <taxon>Candidatus Alloenteromonas</taxon>
    </lineage>
</organism>
<protein>
    <recommendedName>
        <fullName evidence="3 10">tRNA uridine 5-carboxymethylaminomethyl modification enzyme MnmG</fullName>
    </recommendedName>
    <alternativeName>
        <fullName evidence="9 10">Glucose-inhibited division protein A</fullName>
    </alternativeName>
</protein>
<evidence type="ECO:0000256" key="9">
    <source>
        <dbReference type="ARBA" id="ARBA00031800"/>
    </source>
</evidence>
<reference evidence="12" key="1">
    <citation type="submission" date="2020-10" db="EMBL/GenBank/DDBJ databases">
        <authorList>
            <person name="Gilroy R."/>
        </authorList>
    </citation>
    <scope>NUCLEOTIDE SEQUENCE</scope>
    <source>
        <strain evidence="12">ChiGjej1B1-22543</strain>
    </source>
</reference>
<evidence type="ECO:0000256" key="7">
    <source>
        <dbReference type="ARBA" id="ARBA00023027"/>
    </source>
</evidence>
<dbReference type="Pfam" id="PF21680">
    <property type="entry name" value="GIDA_C_1st"/>
    <property type="match status" value="1"/>
</dbReference>
<evidence type="ECO:0000313" key="12">
    <source>
        <dbReference type="EMBL" id="HIU44724.1"/>
    </source>
</evidence>
<dbReference type="PANTHER" id="PTHR11806:SF0">
    <property type="entry name" value="PROTEIN MTO1 HOMOLOG, MITOCHONDRIAL"/>
    <property type="match status" value="1"/>
</dbReference>
<evidence type="ECO:0000256" key="2">
    <source>
        <dbReference type="ARBA" id="ARBA00007653"/>
    </source>
</evidence>
<dbReference type="Proteomes" id="UP000824070">
    <property type="component" value="Unassembled WGS sequence"/>
</dbReference>
<dbReference type="Gene3D" id="3.50.50.60">
    <property type="entry name" value="FAD/NAD(P)-binding domain"/>
    <property type="match status" value="2"/>
</dbReference>
<evidence type="ECO:0000256" key="10">
    <source>
        <dbReference type="HAMAP-Rule" id="MF_00129"/>
    </source>
</evidence>
<dbReference type="SMART" id="SM01228">
    <property type="entry name" value="GIDA_assoc_3"/>
    <property type="match status" value="1"/>
</dbReference>
<dbReference type="EMBL" id="DVMV01000004">
    <property type="protein sequence ID" value="HIU44724.1"/>
    <property type="molecule type" value="Genomic_DNA"/>
</dbReference>
<feature type="binding site" evidence="10">
    <location>
        <begin position="11"/>
        <end position="16"/>
    </location>
    <ligand>
        <name>FAD</name>
        <dbReference type="ChEBI" id="CHEBI:57692"/>
    </ligand>
</feature>
<keyword evidence="4 10" id="KW-0285">Flavoprotein</keyword>
<dbReference type="GO" id="GO:0002098">
    <property type="term" value="P:tRNA wobble uridine modification"/>
    <property type="evidence" value="ECO:0007669"/>
    <property type="project" value="InterPro"/>
</dbReference>
<comment type="caution">
    <text evidence="10">Lacks conserved residue(s) required for the propagation of feature annotation.</text>
</comment>
<evidence type="ECO:0000256" key="4">
    <source>
        <dbReference type="ARBA" id="ARBA00022630"/>
    </source>
</evidence>
<dbReference type="GO" id="GO:0030488">
    <property type="term" value="P:tRNA methylation"/>
    <property type="evidence" value="ECO:0007669"/>
    <property type="project" value="TreeGrafter"/>
</dbReference>
<dbReference type="Gene3D" id="1.10.150.570">
    <property type="entry name" value="GidA associated domain, C-terminal subdomain"/>
    <property type="match status" value="1"/>
</dbReference>
<dbReference type="Pfam" id="PF13932">
    <property type="entry name" value="SAM_GIDA_C"/>
    <property type="match status" value="1"/>
</dbReference>
<dbReference type="InterPro" id="IPR047001">
    <property type="entry name" value="MnmG_C_subdom"/>
</dbReference>
<dbReference type="InterPro" id="IPR044920">
    <property type="entry name" value="MnmG_C_subdom_sf"/>
</dbReference>